<dbReference type="PROSITE" id="PS50943">
    <property type="entry name" value="HTH_CROC1"/>
    <property type="match status" value="1"/>
</dbReference>
<evidence type="ECO:0000313" key="3">
    <source>
        <dbReference type="Proteomes" id="UP000035050"/>
    </source>
</evidence>
<sequence>MMEIEKSTGNIYADIGAGDADEMLVKAQLVSKIAEIIAARDWTQQQAATVLGIPRPKLSNILRGQFRGVSEARLMECLAALGRDIQIAVGPARATAGSIEVVFA</sequence>
<dbReference type="AlphaFoldDB" id="A0A0G3ICX1"/>
<dbReference type="Gene3D" id="1.10.260.40">
    <property type="entry name" value="lambda repressor-like DNA-binding domains"/>
    <property type="match status" value="1"/>
</dbReference>
<dbReference type="RefSeq" id="WP_052654804.1">
    <property type="nucleotide sequence ID" value="NZ_CP011520.2"/>
</dbReference>
<keyword evidence="2" id="KW-0614">Plasmid</keyword>
<reference evidence="2" key="1">
    <citation type="submission" date="2016-06" db="EMBL/GenBank/DDBJ databases">
        <title>Pandoraea oxalativorans DSM 23570 Genome Sequencing.</title>
        <authorList>
            <person name="Ee R."/>
            <person name="Lim Y.-L."/>
            <person name="Yong D."/>
            <person name="Yin W.-F."/>
            <person name="Chan K.-G."/>
        </authorList>
    </citation>
    <scope>NUCLEOTIDE SEQUENCE</scope>
    <source>
        <strain evidence="2">DSM 23570</strain>
        <plasmid evidence="2">pPO70-3</plasmid>
    </source>
</reference>
<dbReference type="GO" id="GO:0003677">
    <property type="term" value="F:DNA binding"/>
    <property type="evidence" value="ECO:0007669"/>
    <property type="project" value="InterPro"/>
</dbReference>
<dbReference type="PATRIC" id="fig|573737.6.peg.6181"/>
<feature type="domain" description="HTH cro/C1-type" evidence="1">
    <location>
        <begin position="33"/>
        <end position="88"/>
    </location>
</feature>
<dbReference type="OrthoDB" id="129377at2"/>
<dbReference type="Proteomes" id="UP000035050">
    <property type="component" value="Plasmid pPO70-3"/>
</dbReference>
<keyword evidence="3" id="KW-1185">Reference proteome</keyword>
<evidence type="ECO:0000313" key="2">
    <source>
        <dbReference type="EMBL" id="AKK25067.1"/>
    </source>
</evidence>
<dbReference type="Pfam" id="PF13744">
    <property type="entry name" value="HTH_37"/>
    <property type="match status" value="1"/>
</dbReference>
<dbReference type="EMBL" id="CP011520">
    <property type="protein sequence ID" value="AKK25067.1"/>
    <property type="molecule type" value="Genomic_DNA"/>
</dbReference>
<organism evidence="2 3">
    <name type="scientific">Pandoraea oxalativorans</name>
    <dbReference type="NCBI Taxonomy" id="573737"/>
    <lineage>
        <taxon>Bacteria</taxon>
        <taxon>Pseudomonadati</taxon>
        <taxon>Pseudomonadota</taxon>
        <taxon>Betaproteobacteria</taxon>
        <taxon>Burkholderiales</taxon>
        <taxon>Burkholderiaceae</taxon>
        <taxon>Pandoraea</taxon>
    </lineage>
</organism>
<dbReference type="SUPFAM" id="SSF47413">
    <property type="entry name" value="lambda repressor-like DNA-binding domains"/>
    <property type="match status" value="1"/>
</dbReference>
<gene>
    <name evidence="2" type="ORF">MB84_30505</name>
</gene>
<protein>
    <submittedName>
        <fullName evidence="2">XRE family transcriptional regulator</fullName>
    </submittedName>
</protein>
<geneLocation type="plasmid" evidence="2 3">
    <name>pPO70-3</name>
</geneLocation>
<dbReference type="KEGG" id="pox:MB84_30505"/>
<accession>A0A0G3ICX1</accession>
<dbReference type="SMART" id="SM00530">
    <property type="entry name" value="HTH_XRE"/>
    <property type="match status" value="1"/>
</dbReference>
<dbReference type="InterPro" id="IPR001387">
    <property type="entry name" value="Cro/C1-type_HTH"/>
</dbReference>
<name>A0A0G3ICX1_9BURK</name>
<proteinExistence type="predicted"/>
<evidence type="ECO:0000259" key="1">
    <source>
        <dbReference type="PROSITE" id="PS50943"/>
    </source>
</evidence>
<dbReference type="InterPro" id="IPR010982">
    <property type="entry name" value="Lambda_DNA-bd_dom_sf"/>
</dbReference>
<dbReference type="InterPro" id="IPR039554">
    <property type="entry name" value="HigA2-like_HTH"/>
</dbReference>
<dbReference type="CDD" id="cd00093">
    <property type="entry name" value="HTH_XRE"/>
    <property type="match status" value="1"/>
</dbReference>